<dbReference type="Proteomes" id="UP000814033">
    <property type="component" value="Unassembled WGS sequence"/>
</dbReference>
<accession>A0ACB8RLD6</accession>
<sequence length="344" mass="37305">MPTITPGSTVLVTGGSGYIGAWVIKYLVERGYSVVAAVRNDEQGSFIVNRFPFYAGKVTYVNVPDISKDGAYDEAVKGVDAIIHTASPVIFSWTDPQEVIGPAVKGTTSILNSAHKYGTKVKRVVLTSSTAAVHTDDFRPTLKPGTVFDETLWNTTAENTKIDKNTDAWTVYCRSKVDAEKAGFSFIKEKKPAFDFASVVPVWNWGPYIHNVIPGKSIGSTPGILLDSFKQPDVSGATAGDWVDVRDSALIHVLILEVEAAGGERVGSTNGVFAWQDIFDIFRDSGYEAPGKDTYGAGAKKIIAQFSNAKTAKLFPDFKYRDVAQSVKEMGDQLFADRLLVAKA</sequence>
<organism evidence="1 2">
    <name type="scientific">Auriscalpium vulgare</name>
    <dbReference type="NCBI Taxonomy" id="40419"/>
    <lineage>
        <taxon>Eukaryota</taxon>
        <taxon>Fungi</taxon>
        <taxon>Dikarya</taxon>
        <taxon>Basidiomycota</taxon>
        <taxon>Agaricomycotina</taxon>
        <taxon>Agaricomycetes</taxon>
        <taxon>Russulales</taxon>
        <taxon>Auriscalpiaceae</taxon>
        <taxon>Auriscalpium</taxon>
    </lineage>
</organism>
<name>A0ACB8RLD6_9AGAM</name>
<evidence type="ECO:0000313" key="1">
    <source>
        <dbReference type="EMBL" id="KAI0044602.1"/>
    </source>
</evidence>
<reference evidence="1" key="1">
    <citation type="submission" date="2021-02" db="EMBL/GenBank/DDBJ databases">
        <authorList>
            <consortium name="DOE Joint Genome Institute"/>
            <person name="Ahrendt S."/>
            <person name="Looney B.P."/>
            <person name="Miyauchi S."/>
            <person name="Morin E."/>
            <person name="Drula E."/>
            <person name="Courty P.E."/>
            <person name="Chicoki N."/>
            <person name="Fauchery L."/>
            <person name="Kohler A."/>
            <person name="Kuo A."/>
            <person name="Labutti K."/>
            <person name="Pangilinan J."/>
            <person name="Lipzen A."/>
            <person name="Riley R."/>
            <person name="Andreopoulos W."/>
            <person name="He G."/>
            <person name="Johnson J."/>
            <person name="Barry K.W."/>
            <person name="Grigoriev I.V."/>
            <person name="Nagy L."/>
            <person name="Hibbett D."/>
            <person name="Henrissat B."/>
            <person name="Matheny P.B."/>
            <person name="Labbe J."/>
            <person name="Martin F."/>
        </authorList>
    </citation>
    <scope>NUCLEOTIDE SEQUENCE</scope>
    <source>
        <strain evidence="1">FP105234-sp</strain>
    </source>
</reference>
<protein>
    <submittedName>
        <fullName evidence="1">NAD(P)-binding protein</fullName>
    </submittedName>
</protein>
<gene>
    <name evidence="1" type="ORF">FA95DRAFT_245108</name>
</gene>
<reference evidence="1" key="2">
    <citation type="journal article" date="2022" name="New Phytol.">
        <title>Evolutionary transition to the ectomycorrhizal habit in the genomes of a hyperdiverse lineage of mushroom-forming fungi.</title>
        <authorList>
            <person name="Looney B."/>
            <person name="Miyauchi S."/>
            <person name="Morin E."/>
            <person name="Drula E."/>
            <person name="Courty P.E."/>
            <person name="Kohler A."/>
            <person name="Kuo A."/>
            <person name="LaButti K."/>
            <person name="Pangilinan J."/>
            <person name="Lipzen A."/>
            <person name="Riley R."/>
            <person name="Andreopoulos W."/>
            <person name="He G."/>
            <person name="Johnson J."/>
            <person name="Nolan M."/>
            <person name="Tritt A."/>
            <person name="Barry K.W."/>
            <person name="Grigoriev I.V."/>
            <person name="Nagy L.G."/>
            <person name="Hibbett D."/>
            <person name="Henrissat B."/>
            <person name="Matheny P.B."/>
            <person name="Labbe J."/>
            <person name="Martin F.M."/>
        </authorList>
    </citation>
    <scope>NUCLEOTIDE SEQUENCE</scope>
    <source>
        <strain evidence="1">FP105234-sp</strain>
    </source>
</reference>
<comment type="caution">
    <text evidence="1">The sequence shown here is derived from an EMBL/GenBank/DDBJ whole genome shotgun (WGS) entry which is preliminary data.</text>
</comment>
<proteinExistence type="predicted"/>
<evidence type="ECO:0000313" key="2">
    <source>
        <dbReference type="Proteomes" id="UP000814033"/>
    </source>
</evidence>
<dbReference type="EMBL" id="MU275977">
    <property type="protein sequence ID" value="KAI0044602.1"/>
    <property type="molecule type" value="Genomic_DNA"/>
</dbReference>
<keyword evidence="2" id="KW-1185">Reference proteome</keyword>